<evidence type="ECO:0000256" key="10">
    <source>
        <dbReference type="PROSITE-ProRule" id="PRU00023"/>
    </source>
</evidence>
<dbReference type="CDD" id="cd04103">
    <property type="entry name" value="Centaurin_gamma"/>
    <property type="match status" value="1"/>
</dbReference>
<dbReference type="PROSITE" id="PS50115">
    <property type="entry name" value="ARFGAP"/>
    <property type="match status" value="1"/>
</dbReference>
<dbReference type="FunFam" id="1.10.220.150:FF:000001">
    <property type="entry name" value="Arf-GAP with GTPase, ANK repeat and PH domain-containing protein 1"/>
    <property type="match status" value="1"/>
</dbReference>
<dbReference type="PROSITE" id="PS51421">
    <property type="entry name" value="RAS"/>
    <property type="match status" value="1"/>
</dbReference>
<feature type="region of interest" description="Disordered" evidence="12">
    <location>
        <begin position="267"/>
        <end position="342"/>
    </location>
</feature>
<name>A0A9J7FC25_CRIGR</name>
<dbReference type="Gene3D" id="2.30.29.30">
    <property type="entry name" value="Pleckstrin-homology domain (PH domain)/Phosphotyrosine-binding domain (PTB)"/>
    <property type="match status" value="1"/>
</dbReference>
<keyword evidence="9" id="KW-0342">GTP-binding</keyword>
<dbReference type="InterPro" id="IPR002110">
    <property type="entry name" value="Ankyrin_rpt"/>
</dbReference>
<dbReference type="GeneID" id="100770318"/>
<dbReference type="Pfam" id="PF00169">
    <property type="entry name" value="PH"/>
    <property type="match status" value="1"/>
</dbReference>
<dbReference type="Pfam" id="PF01412">
    <property type="entry name" value="ArfGap"/>
    <property type="match status" value="1"/>
</dbReference>
<keyword evidence="6 11" id="KW-0863">Zinc-finger</keyword>
<reference evidence="15" key="2">
    <citation type="journal article" date="2020" name="Biotechnol. Bioeng.">
        <title>Chromosome-scale scaffolds for the Chinese hamster reference genome assembly to facilitate the study of the CHO epigenome.</title>
        <authorList>
            <person name="Hilliard W."/>
            <person name="MacDonald M."/>
            <person name="Lee K.H."/>
        </authorList>
    </citation>
    <scope>NUCLEOTIDE SEQUENCE [LARGE SCALE GENOMIC DNA]</scope>
    <source>
        <strain evidence="15">17A/GY</strain>
    </source>
</reference>
<feature type="compositionally biased region" description="Polar residues" evidence="12">
    <location>
        <begin position="422"/>
        <end position="436"/>
    </location>
</feature>
<dbReference type="CDD" id="cd01250">
    <property type="entry name" value="PH_AGAP"/>
    <property type="match status" value="1"/>
</dbReference>
<dbReference type="GO" id="GO:0005096">
    <property type="term" value="F:GTPase activator activity"/>
    <property type="evidence" value="ECO:0007669"/>
    <property type="project" value="UniProtKB-KW"/>
</dbReference>
<dbReference type="InterPro" id="IPR051282">
    <property type="entry name" value="Arf-GAP_GTPase_ANK_PH"/>
</dbReference>
<gene>
    <name evidence="16" type="primary">Agap1</name>
</gene>
<accession>A0A9J7FC25</accession>
<keyword evidence="2" id="KW-0343">GTPase activation</keyword>
<dbReference type="Gene3D" id="1.25.40.20">
    <property type="entry name" value="Ankyrin repeat-containing domain"/>
    <property type="match status" value="1"/>
</dbReference>
<dbReference type="InterPro" id="IPR037278">
    <property type="entry name" value="ARFGAP/RecO"/>
</dbReference>
<dbReference type="SMART" id="SM00173">
    <property type="entry name" value="RAS"/>
    <property type="match status" value="1"/>
</dbReference>
<dbReference type="SMART" id="SM00175">
    <property type="entry name" value="RAB"/>
    <property type="match status" value="1"/>
</dbReference>
<dbReference type="InterPro" id="IPR001806">
    <property type="entry name" value="Small_GTPase"/>
</dbReference>
<dbReference type="FunFam" id="1.25.40.20:FF:000027">
    <property type="entry name" value="Arf-GAP with GTPase, ANK repeat and PH domain-containing protein 1"/>
    <property type="match status" value="1"/>
</dbReference>
<evidence type="ECO:0000256" key="2">
    <source>
        <dbReference type="ARBA" id="ARBA00022468"/>
    </source>
</evidence>
<sequence>MNYQQQLANSAAIRAEIQRFESVHPNIYSIYELLERVEEPVLQNQIREHVIAIEDAFVNSQEWTLSRSVPELKVGIVGNLASGKSALVHRYLTGTYVQEESPEGGRFKKEIVVDGQSYLLLIRDEGGPPEAQFAMWVDAVIFVFSLEDEISFQTVYHYYSRMANYRNTSEIPLVLVGTQDAISSTNPRVIDDARARKLSNDLKRCTYYETCATYGLNVERVFQDVAQKIVATRKKQQLSIGPCKSLPNSPSHSSVCSAQVSAVHISQTSNGGGSLSDYSSSVPSTPSTSQKELRIDVPPTANTPTPVRKQSKRRSNLFTSRKGSDPDKEKKGLESRADSIGSGRAIPIKQGMLLKRSGKSLNKEWKKKYVTLCDNGVLTYHPSLHDYMQNVHGKEIDLLRTTVKVPGKRPPRATSACAPISSPKTNGLSKDMSSLHISPNSEQEENFEFIIVSLTGQTWHFEATTYEERDAWVQAIESQILASLQSCESSKNKSRLTSQSEAMALQSIRNMRGNSHCVDCDAQNPNWASLNLGALMCIECSGIHRNLGTHLSRVRSLDLDDWPMELIKVMSSIGNELANSVWEESSQGRTKPSLDSTREEKERWIRAKYEQKLFLAPLPCTEFSLGQQLLRATAEEDLRTVILLLAHGSRDEVNETCGEGDGRTALHLACRKGNVVLAQLLIWYGVDVMARDAHGNTALAYARQASSQECIDVLLQYGCPDERFVLMATPNLSRKNNSRNNSSGRAPSII</sequence>
<feature type="region of interest" description="Disordered" evidence="12">
    <location>
        <begin position="406"/>
        <end position="436"/>
    </location>
</feature>
<dbReference type="PROSITE" id="PS50088">
    <property type="entry name" value="ANK_REPEAT"/>
    <property type="match status" value="1"/>
</dbReference>
<dbReference type="FunFam" id="2.30.29.30:FF:000219">
    <property type="entry name" value="Arf-GAP with GTPase, ANK repeat and PH domain-containing protein 3"/>
    <property type="match status" value="1"/>
</dbReference>
<evidence type="ECO:0000256" key="5">
    <source>
        <dbReference type="ARBA" id="ARBA00022741"/>
    </source>
</evidence>
<dbReference type="CTD" id="116987"/>
<evidence type="ECO:0000256" key="3">
    <source>
        <dbReference type="ARBA" id="ARBA00022723"/>
    </source>
</evidence>
<dbReference type="FunFam" id="3.40.50.300:FF:000178">
    <property type="entry name" value="Arf-GAP with GTPase, ANK repeat and PH domain-containing protein 1"/>
    <property type="match status" value="1"/>
</dbReference>
<keyword evidence="3" id="KW-0479">Metal-binding</keyword>
<organism evidence="15 16">
    <name type="scientific">Cricetulus griseus</name>
    <name type="common">Chinese hamster</name>
    <name type="synonym">Cricetulus barabensis griseus</name>
    <dbReference type="NCBI Taxonomy" id="10029"/>
    <lineage>
        <taxon>Eukaryota</taxon>
        <taxon>Metazoa</taxon>
        <taxon>Chordata</taxon>
        <taxon>Craniata</taxon>
        <taxon>Vertebrata</taxon>
        <taxon>Euteleostomi</taxon>
        <taxon>Mammalia</taxon>
        <taxon>Eutheria</taxon>
        <taxon>Euarchontoglires</taxon>
        <taxon>Glires</taxon>
        <taxon>Rodentia</taxon>
        <taxon>Myomorpha</taxon>
        <taxon>Muroidea</taxon>
        <taxon>Cricetidae</taxon>
        <taxon>Cricetinae</taxon>
        <taxon>Cricetulus</taxon>
    </lineage>
</organism>
<keyword evidence="5" id="KW-0547">Nucleotide-binding</keyword>
<dbReference type="InterPro" id="IPR027417">
    <property type="entry name" value="P-loop_NTPase"/>
</dbReference>
<keyword evidence="7" id="KW-0862">Zinc</keyword>
<evidence type="ECO:0000256" key="12">
    <source>
        <dbReference type="SAM" id="MobiDB-lite"/>
    </source>
</evidence>
<keyword evidence="4" id="KW-0677">Repeat</keyword>
<dbReference type="RefSeq" id="XP_027253319.1">
    <property type="nucleotide sequence ID" value="XM_027397518.2"/>
</dbReference>
<dbReference type="SUPFAM" id="SSF57863">
    <property type="entry name" value="ArfGap/RecO-like zinc finger"/>
    <property type="match status" value="1"/>
</dbReference>
<evidence type="ECO:0000256" key="8">
    <source>
        <dbReference type="ARBA" id="ARBA00023043"/>
    </source>
</evidence>
<dbReference type="Pfam" id="PF12796">
    <property type="entry name" value="Ank_2"/>
    <property type="match status" value="1"/>
</dbReference>
<evidence type="ECO:0000256" key="11">
    <source>
        <dbReference type="PROSITE-ProRule" id="PRU00288"/>
    </source>
</evidence>
<dbReference type="InterPro" id="IPR036770">
    <property type="entry name" value="Ankyrin_rpt-contain_sf"/>
</dbReference>
<dbReference type="PRINTS" id="PR00405">
    <property type="entry name" value="REVINTRACTNG"/>
</dbReference>
<evidence type="ECO:0000259" key="13">
    <source>
        <dbReference type="PROSITE" id="PS50003"/>
    </source>
</evidence>
<evidence type="ECO:0000256" key="1">
    <source>
        <dbReference type="ARBA" id="ARBA00005430"/>
    </source>
</evidence>
<dbReference type="PANTHER" id="PTHR45819:SF1">
    <property type="entry name" value="ARF-GAP WITH GTPASE, ANK REPEAT AND PH DOMAIN-CONTAINING PROTEIN 1"/>
    <property type="match status" value="1"/>
</dbReference>
<dbReference type="PROSITE" id="PS51419">
    <property type="entry name" value="RAB"/>
    <property type="match status" value="1"/>
</dbReference>
<dbReference type="SUPFAM" id="SSF52540">
    <property type="entry name" value="P-loop containing nucleoside triphosphate hydrolases"/>
    <property type="match status" value="1"/>
</dbReference>
<dbReference type="SMART" id="SM00174">
    <property type="entry name" value="RHO"/>
    <property type="match status" value="1"/>
</dbReference>
<feature type="compositionally biased region" description="Basic and acidic residues" evidence="12">
    <location>
        <begin position="322"/>
        <end position="337"/>
    </location>
</feature>
<evidence type="ECO:0000256" key="6">
    <source>
        <dbReference type="ARBA" id="ARBA00022771"/>
    </source>
</evidence>
<reference evidence="15" key="1">
    <citation type="journal article" date="2018" name="Biotechnol. Bioeng.">
        <title>A reference genome of the Chinese hamster based on a hybrid assembly strategy.</title>
        <authorList>
            <person name="Rupp O."/>
            <person name="MacDonald M.L."/>
            <person name="Li S."/>
            <person name="Dhiman H."/>
            <person name="Polson S."/>
            <person name="Griep S."/>
            <person name="Heffner K."/>
            <person name="Hernandez I."/>
            <person name="Brinkrolf K."/>
            <person name="Jadhav V."/>
            <person name="Samoudi M."/>
            <person name="Hao H."/>
            <person name="Kingham B."/>
            <person name="Goesmann A."/>
            <person name="Betenbaugh M.J."/>
            <person name="Lewis N.E."/>
            <person name="Borth N."/>
            <person name="Lee K.H."/>
        </authorList>
    </citation>
    <scope>NUCLEOTIDE SEQUENCE [LARGE SCALE GENOMIC DNA]</scope>
    <source>
        <strain evidence="15">17A/GY</strain>
    </source>
</reference>
<feature type="domain" description="PH" evidence="13">
    <location>
        <begin position="346"/>
        <end position="481"/>
    </location>
</feature>
<dbReference type="PROSITE" id="PS50003">
    <property type="entry name" value="PH_DOMAIN"/>
    <property type="match status" value="1"/>
</dbReference>
<dbReference type="GO" id="GO:0005525">
    <property type="term" value="F:GTP binding"/>
    <property type="evidence" value="ECO:0007669"/>
    <property type="project" value="UniProtKB-KW"/>
</dbReference>
<dbReference type="GO" id="GO:0008270">
    <property type="term" value="F:zinc ion binding"/>
    <property type="evidence" value="ECO:0007669"/>
    <property type="project" value="UniProtKB-KW"/>
</dbReference>
<reference evidence="16" key="3">
    <citation type="submission" date="2025-08" db="UniProtKB">
        <authorList>
            <consortium name="RefSeq"/>
        </authorList>
    </citation>
    <scope>IDENTIFICATION</scope>
    <source>
        <strain evidence="16">17A/GY</strain>
        <tissue evidence="16">Liver</tissue>
    </source>
</reference>
<dbReference type="PANTHER" id="PTHR45819">
    <property type="entry name" value="CENTAURIN-GAMMA-1A"/>
    <property type="match status" value="1"/>
</dbReference>
<dbReference type="PROSITE" id="PS50297">
    <property type="entry name" value="ANK_REP_REGION"/>
    <property type="match status" value="1"/>
</dbReference>
<keyword evidence="8 10" id="KW-0040">ANK repeat</keyword>
<dbReference type="CDD" id="cd08836">
    <property type="entry name" value="ArfGap_AGAP"/>
    <property type="match status" value="1"/>
</dbReference>
<dbReference type="InterPro" id="IPR011993">
    <property type="entry name" value="PH-like_dom_sf"/>
</dbReference>
<evidence type="ECO:0000256" key="9">
    <source>
        <dbReference type="ARBA" id="ARBA00023134"/>
    </source>
</evidence>
<evidence type="ECO:0000313" key="15">
    <source>
        <dbReference type="Proteomes" id="UP001108280"/>
    </source>
</evidence>
<dbReference type="Pfam" id="PF00071">
    <property type="entry name" value="Ras"/>
    <property type="match status" value="1"/>
</dbReference>
<evidence type="ECO:0000259" key="14">
    <source>
        <dbReference type="PROSITE" id="PS50115"/>
    </source>
</evidence>
<feature type="compositionally biased region" description="Low complexity" evidence="12">
    <location>
        <begin position="275"/>
        <end position="289"/>
    </location>
</feature>
<proteinExistence type="inferred from homology"/>
<evidence type="ECO:0000256" key="7">
    <source>
        <dbReference type="ARBA" id="ARBA00022833"/>
    </source>
</evidence>
<dbReference type="AlphaFoldDB" id="A0A9J7FC25"/>
<comment type="similarity">
    <text evidence="1">Belongs to the centaurin gamma-like family.</text>
</comment>
<feature type="domain" description="Arf-GAP" evidence="14">
    <location>
        <begin position="502"/>
        <end position="622"/>
    </location>
</feature>
<dbReference type="SMART" id="SM00248">
    <property type="entry name" value="ANK"/>
    <property type="match status" value="2"/>
</dbReference>
<dbReference type="InterPro" id="IPR001849">
    <property type="entry name" value="PH_domain"/>
</dbReference>
<dbReference type="SMART" id="SM00105">
    <property type="entry name" value="ArfGap"/>
    <property type="match status" value="1"/>
</dbReference>
<dbReference type="InterPro" id="IPR038508">
    <property type="entry name" value="ArfGAP_dom_sf"/>
</dbReference>
<dbReference type="SUPFAM" id="SSF50729">
    <property type="entry name" value="PH domain-like"/>
    <property type="match status" value="1"/>
</dbReference>
<keyword evidence="15" id="KW-1185">Reference proteome</keyword>
<dbReference type="SMART" id="SM00233">
    <property type="entry name" value="PH"/>
    <property type="match status" value="1"/>
</dbReference>
<dbReference type="Gene3D" id="1.10.220.150">
    <property type="entry name" value="Arf GTPase activating protein"/>
    <property type="match status" value="1"/>
</dbReference>
<dbReference type="Gene3D" id="3.40.50.300">
    <property type="entry name" value="P-loop containing nucleotide triphosphate hydrolases"/>
    <property type="match status" value="1"/>
</dbReference>
<evidence type="ECO:0000313" key="16">
    <source>
        <dbReference type="RefSeq" id="XP_027253319.1"/>
    </source>
</evidence>
<feature type="repeat" description="ANK" evidence="10">
    <location>
        <begin position="661"/>
        <end position="693"/>
    </location>
</feature>
<dbReference type="Proteomes" id="UP001108280">
    <property type="component" value="Chromosome 2"/>
</dbReference>
<dbReference type="GO" id="GO:0003924">
    <property type="term" value="F:GTPase activity"/>
    <property type="evidence" value="ECO:0007669"/>
    <property type="project" value="InterPro"/>
</dbReference>
<dbReference type="InterPro" id="IPR001164">
    <property type="entry name" value="ArfGAP_dom"/>
</dbReference>
<dbReference type="SUPFAM" id="SSF48403">
    <property type="entry name" value="Ankyrin repeat"/>
    <property type="match status" value="1"/>
</dbReference>
<protein>
    <submittedName>
        <fullName evidence="16">Arf-GAP with GTPase, ANK repeat and PH domain-containing protein 1 isoform X15</fullName>
    </submittedName>
</protein>
<evidence type="ECO:0000256" key="4">
    <source>
        <dbReference type="ARBA" id="ARBA00022737"/>
    </source>
</evidence>